<protein>
    <submittedName>
        <fullName evidence="2">Glycerophosphoryl diester phosphodiesterase</fullName>
        <ecNumber evidence="2">3.1.4.46</ecNumber>
    </submittedName>
</protein>
<dbReference type="EC" id="3.1.4.46" evidence="2"/>
<dbReference type="CDD" id="cd08566">
    <property type="entry name" value="GDPD_AtGDE_like"/>
    <property type="match status" value="1"/>
</dbReference>
<feature type="domain" description="GP-PDE" evidence="1">
    <location>
        <begin position="49"/>
        <end position="158"/>
    </location>
</feature>
<sequence>MKSKLLMVGACVSVLAGCNSSTDEQVTDSQRVDVMLERLHNANEHRDHVFVVGHRALWTDQGESLFPEQSLKSIQYAIDMGVDAVELDIRVTADEQYVILHDGSLDRTTDCTGSISSKTWDEVKDCRLTIRIDDSGNYEPTDEKIPTLEQVYALAKDKILINLDNKVGNGRYPDMLNMAREYGVERQILASVRMANESGRQSGYALIEEWKDSEVIFMPNIYDSDADYSDPANYSYLEEILETVNPAVVQVRNAWHDYPQSVTQDGGFFFTDEALALRDKYNTHFWINTLYDSTAGLRSGGRGDEMAFYDDLPDEVWGWWHRTGATMFQLMSQLWRQSS</sequence>
<reference evidence="3" key="1">
    <citation type="submission" date="2014-09" db="EMBL/GenBank/DDBJ databases">
        <title>Vibrio variabilis JCM 19239. (C206) whole genome shotgun sequence.</title>
        <authorList>
            <person name="Sawabe T."/>
            <person name="Meirelles P."/>
            <person name="Nakanishi M."/>
            <person name="Sayaka M."/>
            <person name="Hattori M."/>
            <person name="Ohkuma M."/>
        </authorList>
    </citation>
    <scope>NUCLEOTIDE SEQUENCE [LARGE SCALE GENOMIC DNA]</scope>
    <source>
        <strain evidence="3">JCM 19239</strain>
    </source>
</reference>
<keyword evidence="2" id="KW-0378">Hydrolase</keyword>
<keyword evidence="3" id="KW-1185">Reference proteome</keyword>
<organism evidence="2 3">
    <name type="scientific">Vibrio variabilis</name>
    <dbReference type="NCBI Taxonomy" id="990271"/>
    <lineage>
        <taxon>Bacteria</taxon>
        <taxon>Pseudomonadati</taxon>
        <taxon>Pseudomonadota</taxon>
        <taxon>Gammaproteobacteria</taxon>
        <taxon>Vibrionales</taxon>
        <taxon>Vibrionaceae</taxon>
        <taxon>Vibrio</taxon>
    </lineage>
</organism>
<dbReference type="InterPro" id="IPR030395">
    <property type="entry name" value="GP_PDE_dom"/>
</dbReference>
<dbReference type="PROSITE" id="PS51257">
    <property type="entry name" value="PROKAR_LIPOPROTEIN"/>
    <property type="match status" value="1"/>
</dbReference>
<dbReference type="Proteomes" id="UP000029223">
    <property type="component" value="Unassembled WGS sequence"/>
</dbReference>
<dbReference type="PANTHER" id="PTHR46320:SF1">
    <property type="entry name" value="GLYCEROPHOSPHODIESTER PHOSPHODIESTERASE 1"/>
    <property type="match status" value="1"/>
</dbReference>
<dbReference type="Gene3D" id="3.20.20.190">
    <property type="entry name" value="Phosphatidylinositol (PI) phosphodiesterase"/>
    <property type="match status" value="1"/>
</dbReference>
<dbReference type="InterPro" id="IPR017946">
    <property type="entry name" value="PLC-like_Pdiesterase_TIM-brl"/>
</dbReference>
<evidence type="ECO:0000259" key="1">
    <source>
        <dbReference type="PROSITE" id="PS51704"/>
    </source>
</evidence>
<evidence type="ECO:0000313" key="2">
    <source>
        <dbReference type="EMBL" id="GAL24569.1"/>
    </source>
</evidence>
<comment type="caution">
    <text evidence="2">The sequence shown here is derived from an EMBL/GenBank/DDBJ whole genome shotgun (WGS) entry which is preliminary data.</text>
</comment>
<dbReference type="GO" id="GO:0008889">
    <property type="term" value="F:glycerophosphodiester phosphodiesterase activity"/>
    <property type="evidence" value="ECO:0007669"/>
    <property type="project" value="UniProtKB-EC"/>
</dbReference>
<accession>A0ABQ0J723</accession>
<dbReference type="SUPFAM" id="SSF51695">
    <property type="entry name" value="PLC-like phosphodiesterases"/>
    <property type="match status" value="1"/>
</dbReference>
<dbReference type="PANTHER" id="PTHR46320">
    <property type="entry name" value="GLYCEROPHOSPHODIESTER PHOSPHODIESTERASE 1"/>
    <property type="match status" value="1"/>
</dbReference>
<dbReference type="PROSITE" id="PS51704">
    <property type="entry name" value="GP_PDE"/>
    <property type="match status" value="1"/>
</dbReference>
<dbReference type="EMBL" id="BBMS01000004">
    <property type="protein sequence ID" value="GAL24569.1"/>
    <property type="molecule type" value="Genomic_DNA"/>
</dbReference>
<evidence type="ECO:0000313" key="3">
    <source>
        <dbReference type="Proteomes" id="UP000029223"/>
    </source>
</evidence>
<proteinExistence type="predicted"/>
<name>A0ABQ0J723_9VIBR</name>
<dbReference type="Pfam" id="PF03009">
    <property type="entry name" value="GDPD"/>
    <property type="match status" value="1"/>
</dbReference>
<gene>
    <name evidence="2" type="ORF">JCM19239_2023</name>
</gene>